<feature type="site" description="Important for catalytic activity" evidence="7">
    <location>
        <position position="204"/>
    </location>
</feature>
<sequence length="325" mass="36471">MRLKIILVILVLAALVLAGGAFLLWKLNQPIAASGKVEVLISSGESVQEIGGKLQAAGVMNSFLFVSYVRFKNLTSKIQAGRYDIPLALTPVQVVELLQHGTFDVRLTFLEGWRREEYLRYALANLAVDDEDFSTQFLVATEDLEGYLFPDTYIVPINIGAQELVVLLNQNFEKKYQGTVLPLQSKSGLTKKQITILASLLERESVGNQEELETIAGIMIKRWKSGWYLGIDATIQYLLGYQEDTGSWWTTKESKIVAGKKIDSLYNTYTHLGIPPMPIANPGIDTLLAVVNYRKSPYWFYLHCENGQIRYAKTPTEHNANKSCL</sequence>
<dbReference type="PANTHER" id="PTHR30518">
    <property type="entry name" value="ENDOLYTIC MUREIN TRANSGLYCOSYLASE"/>
    <property type="match status" value="1"/>
</dbReference>
<dbReference type="Proteomes" id="UP000051297">
    <property type="component" value="Unassembled WGS sequence"/>
</dbReference>
<evidence type="ECO:0000256" key="3">
    <source>
        <dbReference type="ARBA" id="ARBA00022989"/>
    </source>
</evidence>
<comment type="catalytic activity">
    <reaction evidence="7">
        <text>a peptidoglycan chain = a peptidoglycan chain with N-acetyl-1,6-anhydromuramyl-[peptide] at the reducing end + a peptidoglycan chain with N-acetylglucosamine at the non-reducing end.</text>
        <dbReference type="EC" id="4.2.2.29"/>
    </reaction>
</comment>
<dbReference type="Pfam" id="PF02618">
    <property type="entry name" value="YceG"/>
    <property type="match status" value="1"/>
</dbReference>
<evidence type="ECO:0000313" key="8">
    <source>
        <dbReference type="EMBL" id="KRT67723.1"/>
    </source>
</evidence>
<evidence type="ECO:0000256" key="1">
    <source>
        <dbReference type="ARBA" id="ARBA00022475"/>
    </source>
</evidence>
<dbReference type="EC" id="4.2.2.29" evidence="7"/>
<evidence type="ECO:0000256" key="2">
    <source>
        <dbReference type="ARBA" id="ARBA00022692"/>
    </source>
</evidence>
<reference evidence="8 9" key="1">
    <citation type="submission" date="2015-05" db="EMBL/GenBank/DDBJ databases">
        <title>Critical biogeochemical functions in the subsurface are associated with bacteria from new phyla and little studied lineages.</title>
        <authorList>
            <person name="Hug L.A."/>
            <person name="Thomas B.C."/>
            <person name="Sharon I."/>
            <person name="Brown C.T."/>
            <person name="Sharma R."/>
            <person name="Hettich R.L."/>
            <person name="Wilkins M.J."/>
            <person name="Williams K.H."/>
            <person name="Singh A."/>
            <person name="Banfield J.F."/>
        </authorList>
    </citation>
    <scope>NUCLEOTIDE SEQUENCE [LARGE SCALE GENOMIC DNA]</scope>
    <source>
        <strain evidence="8">CSP1-7</strain>
    </source>
</reference>
<keyword evidence="6 7" id="KW-0961">Cell wall biogenesis/degradation</keyword>
<dbReference type="STRING" id="1576480.XU08_C0001G0132"/>
<gene>
    <name evidence="8" type="primary">yrrL</name>
    <name evidence="7" type="synonym">mltG</name>
    <name evidence="8" type="ORF">XU08_C0001G0132</name>
</gene>
<dbReference type="GO" id="GO:0009252">
    <property type="term" value="P:peptidoglycan biosynthetic process"/>
    <property type="evidence" value="ECO:0007669"/>
    <property type="project" value="UniProtKB-UniRule"/>
</dbReference>
<evidence type="ECO:0000256" key="6">
    <source>
        <dbReference type="ARBA" id="ARBA00023316"/>
    </source>
</evidence>
<dbReference type="InterPro" id="IPR003770">
    <property type="entry name" value="MLTG-like"/>
</dbReference>
<keyword evidence="1 7" id="KW-1003">Cell membrane</keyword>
<dbReference type="Gene3D" id="3.30.1490.480">
    <property type="entry name" value="Endolytic murein transglycosylase"/>
    <property type="match status" value="1"/>
</dbReference>
<keyword evidence="4 7" id="KW-0472">Membrane</keyword>
<keyword evidence="3 7" id="KW-1133">Transmembrane helix</keyword>
<dbReference type="AlphaFoldDB" id="A0A0T5ZY68"/>
<keyword evidence="2 7" id="KW-0812">Transmembrane</keyword>
<dbReference type="NCBIfam" id="TIGR00247">
    <property type="entry name" value="endolytic transglycosylase MltG"/>
    <property type="match status" value="1"/>
</dbReference>
<dbReference type="GO" id="GO:0008932">
    <property type="term" value="F:lytic endotransglycosylase activity"/>
    <property type="evidence" value="ECO:0007669"/>
    <property type="project" value="UniProtKB-UniRule"/>
</dbReference>
<dbReference type="GO" id="GO:0071555">
    <property type="term" value="P:cell wall organization"/>
    <property type="evidence" value="ECO:0007669"/>
    <property type="project" value="UniProtKB-KW"/>
</dbReference>
<name>A0A0T5ZY68_UNCKA</name>
<comment type="similarity">
    <text evidence="7">Belongs to the transglycosylase MltG family.</text>
</comment>
<dbReference type="PATRIC" id="fig|1576480.3.peg.133"/>
<dbReference type="HAMAP" id="MF_02065">
    <property type="entry name" value="MltG"/>
    <property type="match status" value="1"/>
</dbReference>
<evidence type="ECO:0000256" key="5">
    <source>
        <dbReference type="ARBA" id="ARBA00023239"/>
    </source>
</evidence>
<evidence type="ECO:0000313" key="9">
    <source>
        <dbReference type="Proteomes" id="UP000051297"/>
    </source>
</evidence>
<comment type="caution">
    <text evidence="8">The sequence shown here is derived from an EMBL/GenBank/DDBJ whole genome shotgun (WGS) entry which is preliminary data.</text>
</comment>
<evidence type="ECO:0000256" key="7">
    <source>
        <dbReference type="HAMAP-Rule" id="MF_02065"/>
    </source>
</evidence>
<keyword evidence="5 7" id="KW-0456">Lyase</keyword>
<comment type="function">
    <text evidence="7">Functions as a peptidoglycan terminase that cleaves nascent peptidoglycan strands endolytically to terminate their elongation.</text>
</comment>
<dbReference type="EMBL" id="LDXK01000001">
    <property type="protein sequence ID" value="KRT67723.1"/>
    <property type="molecule type" value="Genomic_DNA"/>
</dbReference>
<accession>A0A0T5ZY68</accession>
<proteinExistence type="inferred from homology"/>
<protein>
    <recommendedName>
        <fullName evidence="7">Endolytic murein transglycosylase</fullName>
        <ecNumber evidence="7">4.2.2.29</ecNumber>
    </recommendedName>
    <alternativeName>
        <fullName evidence="7">Peptidoglycan lytic transglycosylase</fullName>
    </alternativeName>
    <alternativeName>
        <fullName evidence="7">Peptidoglycan polymerization terminase</fullName>
    </alternativeName>
</protein>
<evidence type="ECO:0000256" key="4">
    <source>
        <dbReference type="ARBA" id="ARBA00023136"/>
    </source>
</evidence>
<dbReference type="PANTHER" id="PTHR30518:SF2">
    <property type="entry name" value="ENDOLYTIC MUREIN TRANSGLYCOSYLASE"/>
    <property type="match status" value="1"/>
</dbReference>
<organism evidence="8 9">
    <name type="scientific">candidate division WWE3 bacterium CSP1-7</name>
    <dbReference type="NCBI Taxonomy" id="1576480"/>
    <lineage>
        <taxon>Bacteria</taxon>
        <taxon>Katanobacteria</taxon>
    </lineage>
</organism>
<dbReference type="GO" id="GO:0005886">
    <property type="term" value="C:plasma membrane"/>
    <property type="evidence" value="ECO:0007669"/>
    <property type="project" value="UniProtKB-UniRule"/>
</dbReference>